<dbReference type="PANTHER" id="PTHR30273:SF2">
    <property type="entry name" value="PROTEIN FECR"/>
    <property type="match status" value="1"/>
</dbReference>
<evidence type="ECO:0000259" key="2">
    <source>
        <dbReference type="Pfam" id="PF04773"/>
    </source>
</evidence>
<accession>A0A1T5NB63</accession>
<dbReference type="STRING" id="393003.SAMN05660461_0986"/>
<gene>
    <name evidence="4" type="ORF">SAMN05660461_0986</name>
</gene>
<dbReference type="Pfam" id="PF04773">
    <property type="entry name" value="FecR"/>
    <property type="match status" value="1"/>
</dbReference>
<dbReference type="Gene3D" id="3.55.50.30">
    <property type="match status" value="1"/>
</dbReference>
<evidence type="ECO:0000259" key="3">
    <source>
        <dbReference type="Pfam" id="PF16344"/>
    </source>
</evidence>
<organism evidence="4 5">
    <name type="scientific">Chitinophaga ginsengisegetis</name>
    <dbReference type="NCBI Taxonomy" id="393003"/>
    <lineage>
        <taxon>Bacteria</taxon>
        <taxon>Pseudomonadati</taxon>
        <taxon>Bacteroidota</taxon>
        <taxon>Chitinophagia</taxon>
        <taxon>Chitinophagales</taxon>
        <taxon>Chitinophagaceae</taxon>
        <taxon>Chitinophaga</taxon>
    </lineage>
</organism>
<dbReference type="FunFam" id="2.60.120.1440:FF:000001">
    <property type="entry name" value="Putative anti-sigma factor"/>
    <property type="match status" value="1"/>
</dbReference>
<dbReference type="GO" id="GO:0016989">
    <property type="term" value="F:sigma factor antagonist activity"/>
    <property type="evidence" value="ECO:0007669"/>
    <property type="project" value="TreeGrafter"/>
</dbReference>
<sequence length="380" mass="42635">MHIDEFKDLLEKYLDDRITPHERQRLTIALEDPDYMQLLDETIYGELVARAYEGEPDEGIRQLIQQRLDQEVTPVHTIRPRRYRWAVAAAILALVAGTYAWLQRPAKHPAAQQLIANAMPGTHKAILTLSDGSKVTLDSTGNQVIRQGATAIHQQGGQLKYDAQSTATSIQYNTLATPRGGQFRITLPDGTNVWLNAASTLRYPTAFTGPERLVEINGEAYFEVAGNASHPFKVKIKDAEVQVLGTSFNVNAYADEPIIQTTLLEGSIKFSANNNHVLLKPGQQAVLATNKEFHINEVDPNDAIAWKNGYFLFKNEGIESVMRTIARWYDVDVSYEGDVKKQRLGGTVSRYENLEDLLKTIELTKSLKFKIEGRRVTIMP</sequence>
<feature type="transmembrane region" description="Helical" evidence="1">
    <location>
        <begin position="83"/>
        <end position="102"/>
    </location>
</feature>
<keyword evidence="5" id="KW-1185">Reference proteome</keyword>
<keyword evidence="1" id="KW-1133">Transmembrane helix</keyword>
<feature type="domain" description="Protein FecR C-terminal" evidence="3">
    <location>
        <begin position="310"/>
        <end position="378"/>
    </location>
</feature>
<dbReference type="Pfam" id="PF16344">
    <property type="entry name" value="FecR_C"/>
    <property type="match status" value="1"/>
</dbReference>
<evidence type="ECO:0000313" key="4">
    <source>
        <dbReference type="EMBL" id="SKC97717.1"/>
    </source>
</evidence>
<dbReference type="InterPro" id="IPR032508">
    <property type="entry name" value="FecR_C"/>
</dbReference>
<proteinExistence type="predicted"/>
<keyword evidence="1" id="KW-0472">Membrane</keyword>
<protein>
    <submittedName>
        <fullName evidence="4">FecR family protein</fullName>
    </submittedName>
</protein>
<keyword evidence="1" id="KW-0812">Transmembrane</keyword>
<dbReference type="RefSeq" id="WP_079468284.1">
    <property type="nucleotide sequence ID" value="NZ_FUZZ01000001.1"/>
</dbReference>
<feature type="domain" description="FecR protein" evidence="2">
    <location>
        <begin position="174"/>
        <end position="269"/>
    </location>
</feature>
<dbReference type="PIRSF" id="PIRSF018266">
    <property type="entry name" value="FecR"/>
    <property type="match status" value="1"/>
</dbReference>
<dbReference type="InterPro" id="IPR012373">
    <property type="entry name" value="Ferrdict_sens_TM"/>
</dbReference>
<dbReference type="EMBL" id="FUZZ01000001">
    <property type="protein sequence ID" value="SKC97717.1"/>
    <property type="molecule type" value="Genomic_DNA"/>
</dbReference>
<dbReference type="Proteomes" id="UP000190166">
    <property type="component" value="Unassembled WGS sequence"/>
</dbReference>
<name>A0A1T5NB63_9BACT</name>
<dbReference type="InterPro" id="IPR006860">
    <property type="entry name" value="FecR"/>
</dbReference>
<dbReference type="PANTHER" id="PTHR30273">
    <property type="entry name" value="PERIPLASMIC SIGNAL SENSOR AND SIGMA FACTOR ACTIVATOR FECR-RELATED"/>
    <property type="match status" value="1"/>
</dbReference>
<reference evidence="4 5" key="1">
    <citation type="submission" date="2017-02" db="EMBL/GenBank/DDBJ databases">
        <authorList>
            <person name="Peterson S.W."/>
        </authorList>
    </citation>
    <scope>NUCLEOTIDE SEQUENCE [LARGE SCALE GENOMIC DNA]</scope>
    <source>
        <strain evidence="4 5">DSM 18108</strain>
    </source>
</reference>
<dbReference type="AlphaFoldDB" id="A0A1T5NB63"/>
<evidence type="ECO:0000256" key="1">
    <source>
        <dbReference type="SAM" id="Phobius"/>
    </source>
</evidence>
<evidence type="ECO:0000313" key="5">
    <source>
        <dbReference type="Proteomes" id="UP000190166"/>
    </source>
</evidence>
<dbReference type="Gene3D" id="2.60.120.1440">
    <property type="match status" value="1"/>
</dbReference>